<keyword evidence="11" id="KW-1185">Reference proteome</keyword>
<dbReference type="SUPFAM" id="SSF52743">
    <property type="entry name" value="Subtilisin-like"/>
    <property type="match status" value="1"/>
</dbReference>
<dbReference type="PANTHER" id="PTHR43806:SF11">
    <property type="entry name" value="CEREVISIN-RELATED"/>
    <property type="match status" value="1"/>
</dbReference>
<feature type="active site" description="Charge relay system" evidence="5">
    <location>
        <position position="194"/>
    </location>
</feature>
<evidence type="ECO:0000256" key="6">
    <source>
        <dbReference type="RuleBase" id="RU003355"/>
    </source>
</evidence>
<dbReference type="InterPro" id="IPR010259">
    <property type="entry name" value="S8pro/Inhibitor_I9"/>
</dbReference>
<evidence type="ECO:0000256" key="1">
    <source>
        <dbReference type="ARBA" id="ARBA00011073"/>
    </source>
</evidence>
<protein>
    <recommendedName>
        <fullName evidence="12">Serine protease</fullName>
    </recommendedName>
</protein>
<dbReference type="InterPro" id="IPR037045">
    <property type="entry name" value="S8pro/Inhibitor_I9_sf"/>
</dbReference>
<dbReference type="CDD" id="cd04077">
    <property type="entry name" value="Peptidases_S8_PCSK9_ProteinaseK_like"/>
    <property type="match status" value="1"/>
</dbReference>
<dbReference type="GO" id="GO:0006508">
    <property type="term" value="P:proteolysis"/>
    <property type="evidence" value="ECO:0007669"/>
    <property type="project" value="UniProtKB-KW"/>
</dbReference>
<feature type="chain" id="PRO_5021329290" description="Serine protease" evidence="7">
    <location>
        <begin position="19"/>
        <end position="405"/>
    </location>
</feature>
<dbReference type="SUPFAM" id="SSF54897">
    <property type="entry name" value="Protease propeptides/inhibitors"/>
    <property type="match status" value="1"/>
</dbReference>
<evidence type="ECO:0000259" key="9">
    <source>
        <dbReference type="Pfam" id="PF05922"/>
    </source>
</evidence>
<keyword evidence="4 5" id="KW-0720">Serine protease</keyword>
<evidence type="ECO:0008006" key="12">
    <source>
        <dbReference type="Google" id="ProtNLM"/>
    </source>
</evidence>
<dbReference type="Proteomes" id="UP000298030">
    <property type="component" value="Unassembled WGS sequence"/>
</dbReference>
<name>A0A4Y7TVW5_COPMI</name>
<dbReference type="AlphaFoldDB" id="A0A4Y7TVW5"/>
<dbReference type="Pfam" id="PF05922">
    <property type="entry name" value="Inhibitor_I9"/>
    <property type="match status" value="1"/>
</dbReference>
<proteinExistence type="inferred from homology"/>
<keyword evidence="2 5" id="KW-0645">Protease</keyword>
<reference evidence="10 11" key="1">
    <citation type="journal article" date="2019" name="Nat. Ecol. Evol.">
        <title>Megaphylogeny resolves global patterns of mushroom evolution.</title>
        <authorList>
            <person name="Varga T."/>
            <person name="Krizsan K."/>
            <person name="Foldi C."/>
            <person name="Dima B."/>
            <person name="Sanchez-Garcia M."/>
            <person name="Sanchez-Ramirez S."/>
            <person name="Szollosi G.J."/>
            <person name="Szarkandi J.G."/>
            <person name="Papp V."/>
            <person name="Albert L."/>
            <person name="Andreopoulos W."/>
            <person name="Angelini C."/>
            <person name="Antonin V."/>
            <person name="Barry K.W."/>
            <person name="Bougher N.L."/>
            <person name="Buchanan P."/>
            <person name="Buyck B."/>
            <person name="Bense V."/>
            <person name="Catcheside P."/>
            <person name="Chovatia M."/>
            <person name="Cooper J."/>
            <person name="Damon W."/>
            <person name="Desjardin D."/>
            <person name="Finy P."/>
            <person name="Geml J."/>
            <person name="Haridas S."/>
            <person name="Hughes K."/>
            <person name="Justo A."/>
            <person name="Karasinski D."/>
            <person name="Kautmanova I."/>
            <person name="Kiss B."/>
            <person name="Kocsube S."/>
            <person name="Kotiranta H."/>
            <person name="LaButti K.M."/>
            <person name="Lechner B.E."/>
            <person name="Liimatainen K."/>
            <person name="Lipzen A."/>
            <person name="Lukacs Z."/>
            <person name="Mihaltcheva S."/>
            <person name="Morgado L.N."/>
            <person name="Niskanen T."/>
            <person name="Noordeloos M.E."/>
            <person name="Ohm R.A."/>
            <person name="Ortiz-Santana B."/>
            <person name="Ovrebo C."/>
            <person name="Racz N."/>
            <person name="Riley R."/>
            <person name="Savchenko A."/>
            <person name="Shiryaev A."/>
            <person name="Soop K."/>
            <person name="Spirin V."/>
            <person name="Szebenyi C."/>
            <person name="Tomsovsky M."/>
            <person name="Tulloss R.E."/>
            <person name="Uehling J."/>
            <person name="Grigoriev I.V."/>
            <person name="Vagvolgyi C."/>
            <person name="Papp T."/>
            <person name="Martin F.M."/>
            <person name="Miettinen O."/>
            <person name="Hibbett D.S."/>
            <person name="Nagy L.G."/>
        </authorList>
    </citation>
    <scope>NUCLEOTIDE SEQUENCE [LARGE SCALE GENOMIC DNA]</scope>
    <source>
        <strain evidence="10 11">FP101781</strain>
    </source>
</reference>
<feature type="active site" description="Charge relay system" evidence="5">
    <location>
        <position position="161"/>
    </location>
</feature>
<evidence type="ECO:0000256" key="5">
    <source>
        <dbReference type="PROSITE-ProRule" id="PRU01240"/>
    </source>
</evidence>
<comment type="similarity">
    <text evidence="1 5 6">Belongs to the peptidase S8 family.</text>
</comment>
<evidence type="ECO:0000256" key="4">
    <source>
        <dbReference type="ARBA" id="ARBA00022825"/>
    </source>
</evidence>
<dbReference type="FunFam" id="3.40.50.200:FF:000007">
    <property type="entry name" value="Subtilisin-like serine protease"/>
    <property type="match status" value="1"/>
</dbReference>
<dbReference type="InterPro" id="IPR023828">
    <property type="entry name" value="Peptidase_S8_Ser-AS"/>
</dbReference>
<dbReference type="InterPro" id="IPR000209">
    <property type="entry name" value="Peptidase_S8/S53_dom"/>
</dbReference>
<evidence type="ECO:0000313" key="10">
    <source>
        <dbReference type="EMBL" id="TEB37709.1"/>
    </source>
</evidence>
<dbReference type="InterPro" id="IPR034193">
    <property type="entry name" value="PCSK9_ProteinaseK-like"/>
</dbReference>
<dbReference type="PROSITE" id="PS00138">
    <property type="entry name" value="SUBTILASE_SER"/>
    <property type="match status" value="1"/>
</dbReference>
<feature type="domain" description="Inhibitor I9" evidence="9">
    <location>
        <begin position="40"/>
        <end position="110"/>
    </location>
</feature>
<organism evidence="10 11">
    <name type="scientific">Coprinellus micaceus</name>
    <name type="common">Glistening ink-cap mushroom</name>
    <name type="synonym">Coprinus micaceus</name>
    <dbReference type="NCBI Taxonomy" id="71717"/>
    <lineage>
        <taxon>Eukaryota</taxon>
        <taxon>Fungi</taxon>
        <taxon>Dikarya</taxon>
        <taxon>Basidiomycota</taxon>
        <taxon>Agaricomycotina</taxon>
        <taxon>Agaricomycetes</taxon>
        <taxon>Agaricomycetidae</taxon>
        <taxon>Agaricales</taxon>
        <taxon>Agaricineae</taxon>
        <taxon>Psathyrellaceae</taxon>
        <taxon>Coprinellus</taxon>
    </lineage>
</organism>
<dbReference type="EMBL" id="QPFP01000003">
    <property type="protein sequence ID" value="TEB37709.1"/>
    <property type="molecule type" value="Genomic_DNA"/>
</dbReference>
<feature type="domain" description="Peptidase S8/S53" evidence="8">
    <location>
        <begin position="152"/>
        <end position="383"/>
    </location>
</feature>
<evidence type="ECO:0000256" key="2">
    <source>
        <dbReference type="ARBA" id="ARBA00022670"/>
    </source>
</evidence>
<feature type="signal peptide" evidence="7">
    <location>
        <begin position="1"/>
        <end position="18"/>
    </location>
</feature>
<evidence type="ECO:0000256" key="7">
    <source>
        <dbReference type="SAM" id="SignalP"/>
    </source>
</evidence>
<dbReference type="Gene3D" id="3.40.50.200">
    <property type="entry name" value="Peptidase S8/S53 domain"/>
    <property type="match status" value="1"/>
</dbReference>
<dbReference type="InterPro" id="IPR023827">
    <property type="entry name" value="Peptidase_S8_Asp-AS"/>
</dbReference>
<keyword evidence="3 5" id="KW-0378">Hydrolase</keyword>
<dbReference type="PANTHER" id="PTHR43806">
    <property type="entry name" value="PEPTIDASE S8"/>
    <property type="match status" value="1"/>
</dbReference>
<dbReference type="OrthoDB" id="19448at2759"/>
<feature type="active site" description="Charge relay system" evidence="5">
    <location>
        <position position="349"/>
    </location>
</feature>
<evidence type="ECO:0000256" key="3">
    <source>
        <dbReference type="ARBA" id="ARBA00022801"/>
    </source>
</evidence>
<sequence>MRFLTVLCTICTILPVFAGPTSLPISVSIDIFPGEKAAGHIVRLKDGASKENVVREVVKLLFGKLGKLGITHEYECALNGFAGIFDPVTLAALQMMPGVASISENGIVRTTETVTQSNAPWGLSRLSSASFLPHEADPFGLDYSYAYDSNAGKDVDIYIIDTGIRFSHKDFEGRARWAYTAPTAVGLPTDGNGHGTHCAGTAAGTQYGVAKKAKLHGVKVLSDLGSGTTSDVISGMDFVLCERNKFGRPTVASMSLGGGISPPLDAAAQKLVEGGVHLVVAAGNDNADADATSPAHVREAITVGASNITDGRAYFSNYGPAVDVFAPGVNVTSAWNDSDNGTNTISGTSMATPHIAGLVAYLLSLGDSTITPAAMSQWIKDLALKGILNDIPSGTANILAQNDLA</sequence>
<dbReference type="PROSITE" id="PS00136">
    <property type="entry name" value="SUBTILASE_ASP"/>
    <property type="match status" value="1"/>
</dbReference>
<keyword evidence="7" id="KW-0732">Signal</keyword>
<dbReference type="InterPro" id="IPR015500">
    <property type="entry name" value="Peptidase_S8_subtilisin-rel"/>
</dbReference>
<dbReference type="GO" id="GO:0004252">
    <property type="term" value="F:serine-type endopeptidase activity"/>
    <property type="evidence" value="ECO:0007669"/>
    <property type="project" value="UniProtKB-UniRule"/>
</dbReference>
<dbReference type="Pfam" id="PF00082">
    <property type="entry name" value="Peptidase_S8"/>
    <property type="match status" value="1"/>
</dbReference>
<dbReference type="PROSITE" id="PS51892">
    <property type="entry name" value="SUBTILASE"/>
    <property type="match status" value="1"/>
</dbReference>
<dbReference type="PROSITE" id="PS00137">
    <property type="entry name" value="SUBTILASE_HIS"/>
    <property type="match status" value="1"/>
</dbReference>
<comment type="caution">
    <text evidence="10">The sequence shown here is derived from an EMBL/GenBank/DDBJ whole genome shotgun (WGS) entry which is preliminary data.</text>
</comment>
<dbReference type="PRINTS" id="PR00723">
    <property type="entry name" value="SUBTILISIN"/>
</dbReference>
<dbReference type="InterPro" id="IPR022398">
    <property type="entry name" value="Peptidase_S8_His-AS"/>
</dbReference>
<evidence type="ECO:0000259" key="8">
    <source>
        <dbReference type="Pfam" id="PF00082"/>
    </source>
</evidence>
<dbReference type="GO" id="GO:0005615">
    <property type="term" value="C:extracellular space"/>
    <property type="evidence" value="ECO:0007669"/>
    <property type="project" value="TreeGrafter"/>
</dbReference>
<gene>
    <name evidence="10" type="ORF">FA13DRAFT_706032</name>
</gene>
<accession>A0A4Y7TVW5</accession>
<evidence type="ECO:0000313" key="11">
    <source>
        <dbReference type="Proteomes" id="UP000298030"/>
    </source>
</evidence>
<dbReference type="Gene3D" id="3.30.70.80">
    <property type="entry name" value="Peptidase S8 propeptide/proteinase inhibitor I9"/>
    <property type="match status" value="1"/>
</dbReference>
<dbReference type="InterPro" id="IPR050131">
    <property type="entry name" value="Peptidase_S8_subtilisin-like"/>
</dbReference>
<dbReference type="STRING" id="71717.A0A4Y7TVW5"/>
<dbReference type="InterPro" id="IPR036852">
    <property type="entry name" value="Peptidase_S8/S53_dom_sf"/>
</dbReference>